<evidence type="ECO:0000313" key="3">
    <source>
        <dbReference type="EMBL" id="GAA2037003.1"/>
    </source>
</evidence>
<keyword evidence="1" id="KW-1133">Transmembrane helix</keyword>
<proteinExistence type="predicted"/>
<sequence length="205" mass="21975">MQHNDGVTAPPPNPRTPTSLFVLILQALVIAVFFNPMPMANATVIHADASHVADHWIPPIEAATEIDVLNAFVPPEMPWSSAHRGIDIRAADAQVLAPEGGEVSFVGVVVDRPVITIEHPDGLISSFEPVDSELAVGDTVAPGQTIGRLPAETSHCDVQCVHWGVRKPDAWQVGATVRDLYIDPAFLLGWSDPSILWPVHSDPSG</sequence>
<dbReference type="EMBL" id="BAAAMN010000029">
    <property type="protein sequence ID" value="GAA2037003.1"/>
    <property type="molecule type" value="Genomic_DNA"/>
</dbReference>
<dbReference type="Gene3D" id="2.70.70.10">
    <property type="entry name" value="Glucose Permease (Domain IIA)"/>
    <property type="match status" value="1"/>
</dbReference>
<evidence type="ECO:0000313" key="4">
    <source>
        <dbReference type="Proteomes" id="UP001501461"/>
    </source>
</evidence>
<name>A0ABP5FZ73_9MICC</name>
<dbReference type="InterPro" id="IPR016047">
    <property type="entry name" value="M23ase_b-sheet_dom"/>
</dbReference>
<reference evidence="4" key="1">
    <citation type="journal article" date="2019" name="Int. J. Syst. Evol. Microbiol.">
        <title>The Global Catalogue of Microorganisms (GCM) 10K type strain sequencing project: providing services to taxonomists for standard genome sequencing and annotation.</title>
        <authorList>
            <consortium name="The Broad Institute Genomics Platform"/>
            <consortium name="The Broad Institute Genome Sequencing Center for Infectious Disease"/>
            <person name="Wu L."/>
            <person name="Ma J."/>
        </authorList>
    </citation>
    <scope>NUCLEOTIDE SEQUENCE [LARGE SCALE GENOMIC DNA]</scope>
    <source>
        <strain evidence="4">JCM 13595</strain>
    </source>
</reference>
<dbReference type="CDD" id="cd12797">
    <property type="entry name" value="M23_peptidase"/>
    <property type="match status" value="1"/>
</dbReference>
<dbReference type="RefSeq" id="WP_343957565.1">
    <property type="nucleotide sequence ID" value="NZ_BAAAMN010000029.1"/>
</dbReference>
<protein>
    <recommendedName>
        <fullName evidence="2">M23ase beta-sheet core domain-containing protein</fullName>
    </recommendedName>
</protein>
<keyword evidence="4" id="KW-1185">Reference proteome</keyword>
<keyword evidence="1" id="KW-0472">Membrane</keyword>
<comment type="caution">
    <text evidence="3">The sequence shown here is derived from an EMBL/GenBank/DDBJ whole genome shotgun (WGS) entry which is preliminary data.</text>
</comment>
<organism evidence="3 4">
    <name type="scientific">Yaniella flava</name>
    <dbReference type="NCBI Taxonomy" id="287930"/>
    <lineage>
        <taxon>Bacteria</taxon>
        <taxon>Bacillati</taxon>
        <taxon>Actinomycetota</taxon>
        <taxon>Actinomycetes</taxon>
        <taxon>Micrococcales</taxon>
        <taxon>Micrococcaceae</taxon>
        <taxon>Yaniella</taxon>
    </lineage>
</organism>
<gene>
    <name evidence="3" type="ORF">GCM10009720_17000</name>
</gene>
<accession>A0ABP5FZ73</accession>
<dbReference type="Proteomes" id="UP001501461">
    <property type="component" value="Unassembled WGS sequence"/>
</dbReference>
<keyword evidence="1" id="KW-0812">Transmembrane</keyword>
<evidence type="ECO:0000256" key="1">
    <source>
        <dbReference type="SAM" id="Phobius"/>
    </source>
</evidence>
<dbReference type="SUPFAM" id="SSF51261">
    <property type="entry name" value="Duplicated hybrid motif"/>
    <property type="match status" value="1"/>
</dbReference>
<evidence type="ECO:0000259" key="2">
    <source>
        <dbReference type="Pfam" id="PF01551"/>
    </source>
</evidence>
<dbReference type="InterPro" id="IPR011055">
    <property type="entry name" value="Dup_hybrid_motif"/>
</dbReference>
<dbReference type="Pfam" id="PF01551">
    <property type="entry name" value="Peptidase_M23"/>
    <property type="match status" value="1"/>
</dbReference>
<feature type="transmembrane region" description="Helical" evidence="1">
    <location>
        <begin position="20"/>
        <end position="37"/>
    </location>
</feature>
<feature type="domain" description="M23ase beta-sheet core" evidence="2">
    <location>
        <begin position="82"/>
        <end position="167"/>
    </location>
</feature>